<proteinExistence type="predicted"/>
<dbReference type="eggNOG" id="COG4765">
    <property type="taxonomic scope" value="Bacteria"/>
</dbReference>
<reference evidence="3 4" key="1">
    <citation type="journal article" date="2011" name="Stand. Genomic Sci.">
        <title>Complete genome sequence of the thermophilic sulfur-reducer Desulfurobacterium thermolithotrophum type strain (BSA(T)) from a deep-sea hydrothermal vent.</title>
        <authorList>
            <person name="Goker M."/>
            <person name="Daligault H."/>
            <person name="Mwirichia R."/>
            <person name="Lapidus A."/>
            <person name="Lucas S."/>
            <person name="Deshpande S."/>
            <person name="Pagani I."/>
            <person name="Tapia R."/>
            <person name="Cheng J.F."/>
            <person name="Goodwin L."/>
            <person name="Pitluck S."/>
            <person name="Liolios K."/>
            <person name="Ivanova N."/>
            <person name="Mavromatis K."/>
            <person name="Mikhailova N."/>
            <person name="Pati A."/>
            <person name="Chen A."/>
            <person name="Palaniappan K."/>
            <person name="Han C."/>
            <person name="Land M."/>
            <person name="Hauser L."/>
            <person name="Pan C."/>
            <person name="Brambilla E.M."/>
            <person name="Rohde M."/>
            <person name="Spring S."/>
            <person name="Sikorski J."/>
            <person name="Wirth R."/>
            <person name="Detter J.C."/>
            <person name="Woyke T."/>
            <person name="Bristow J."/>
            <person name="Eisen J.A."/>
            <person name="Markowitz V."/>
            <person name="Hugenholtz P."/>
            <person name="Kyrpides N.C."/>
            <person name="Klenk H.P."/>
        </authorList>
    </citation>
    <scope>NUCLEOTIDE SEQUENCE [LARGE SCALE GENOMIC DNA]</scope>
    <source>
        <strain evidence="4">DSM 11699 / BSA</strain>
    </source>
</reference>
<dbReference type="Proteomes" id="UP000007102">
    <property type="component" value="Chromosome"/>
</dbReference>
<accession>F0S477</accession>
<protein>
    <recommendedName>
        <fullName evidence="5">Lipoprotein</fullName>
    </recommendedName>
</protein>
<evidence type="ECO:0008006" key="5">
    <source>
        <dbReference type="Google" id="ProtNLM"/>
    </source>
</evidence>
<feature type="region of interest" description="Disordered" evidence="1">
    <location>
        <begin position="20"/>
        <end position="63"/>
    </location>
</feature>
<feature type="compositionally biased region" description="Basic and acidic residues" evidence="1">
    <location>
        <begin position="22"/>
        <end position="35"/>
    </location>
</feature>
<feature type="chain" id="PRO_5003256690" description="Lipoprotein" evidence="2">
    <location>
        <begin position="20"/>
        <end position="217"/>
    </location>
</feature>
<reference evidence="4" key="2">
    <citation type="submission" date="2011-02" db="EMBL/GenBank/DDBJ databases">
        <title>The complete genome of Desulfurobacterium thermolithotrophum DSM 11699.</title>
        <authorList>
            <consortium name="US DOE Joint Genome Institute (JGI-PGF)"/>
            <person name="Lucas S."/>
            <person name="Copeland A."/>
            <person name="Lapidus A."/>
            <person name="Bruce D."/>
            <person name="Goodwin L."/>
            <person name="Pitluck S."/>
            <person name="Kyrpides N."/>
            <person name="Mavromatis K."/>
            <person name="Pagani I."/>
            <person name="Ivanova N."/>
            <person name="Mikhailova N."/>
            <person name="Daligault H."/>
            <person name="Detter J.C."/>
            <person name="Tapia R."/>
            <person name="Han C."/>
            <person name="Land M."/>
            <person name="Hauser L."/>
            <person name="Markowitz V."/>
            <person name="Cheng J.-F."/>
            <person name="Hugenholtz P."/>
            <person name="Woyke T."/>
            <person name="Wu D."/>
            <person name="Spring S."/>
            <person name="Brambilla E."/>
            <person name="Klenk H.-P."/>
            <person name="Eisen J.A."/>
        </authorList>
    </citation>
    <scope>NUCLEOTIDE SEQUENCE [LARGE SCALE GENOMIC DNA]</scope>
    <source>
        <strain evidence="4">DSM 11699 / BSA</strain>
    </source>
</reference>
<dbReference type="OrthoDB" id="9790047at2"/>
<sequence>MKKGLTLLTLLLSATVAFSSCGKKEEEQSKVENKAPKPLTELAQENKGPHGQMPPGHPPMEGLPEGHPPINNMPPGHPGHSSNNLEKELAAMHPGKNMTKIDKPIKIPEEVIKTWKYATIEVVDKTTGKVVKKEKVTKDSDVKFQDLEIKVLYIVPHLVYDQQYTSGSNEPNNPAVIVEVKSNGKVIYAGPIYQKFPTMYNIKHPKYELKLVAISKS</sequence>
<name>F0S477_DESTD</name>
<feature type="compositionally biased region" description="Low complexity" evidence="1">
    <location>
        <begin position="49"/>
        <end position="62"/>
    </location>
</feature>
<organism evidence="3 4">
    <name type="scientific">Desulfurobacterium thermolithotrophum (strain DSM 11699 / BSA)</name>
    <dbReference type="NCBI Taxonomy" id="868864"/>
    <lineage>
        <taxon>Bacteria</taxon>
        <taxon>Pseudomonadati</taxon>
        <taxon>Aquificota</taxon>
        <taxon>Aquificia</taxon>
        <taxon>Desulfurobacteriales</taxon>
        <taxon>Desulfurobacteriaceae</taxon>
        <taxon>Desulfurobacterium</taxon>
    </lineage>
</organism>
<evidence type="ECO:0000256" key="1">
    <source>
        <dbReference type="SAM" id="MobiDB-lite"/>
    </source>
</evidence>
<dbReference type="HOGENOM" id="CLU_1119724_0_0_0"/>
<evidence type="ECO:0000313" key="3">
    <source>
        <dbReference type="EMBL" id="ADY73649.1"/>
    </source>
</evidence>
<dbReference type="KEGG" id="dte:Dester_1010"/>
<keyword evidence="4" id="KW-1185">Reference proteome</keyword>
<dbReference type="InParanoid" id="F0S477"/>
<feature type="signal peptide" evidence="2">
    <location>
        <begin position="1"/>
        <end position="19"/>
    </location>
</feature>
<evidence type="ECO:0000256" key="2">
    <source>
        <dbReference type="SAM" id="SignalP"/>
    </source>
</evidence>
<dbReference type="PROSITE" id="PS51257">
    <property type="entry name" value="PROKAR_LIPOPROTEIN"/>
    <property type="match status" value="1"/>
</dbReference>
<keyword evidence="2" id="KW-0732">Signal</keyword>
<dbReference type="STRING" id="868864.Dester_1010"/>
<evidence type="ECO:0000313" key="4">
    <source>
        <dbReference type="Proteomes" id="UP000007102"/>
    </source>
</evidence>
<gene>
    <name evidence="3" type="ordered locus">Dester_1010</name>
</gene>
<dbReference type="AlphaFoldDB" id="F0S477"/>
<dbReference type="RefSeq" id="WP_013638601.1">
    <property type="nucleotide sequence ID" value="NC_015185.1"/>
</dbReference>
<dbReference type="EMBL" id="CP002543">
    <property type="protein sequence ID" value="ADY73649.1"/>
    <property type="molecule type" value="Genomic_DNA"/>
</dbReference>